<evidence type="ECO:0000256" key="7">
    <source>
        <dbReference type="SAM" id="Phobius"/>
    </source>
</evidence>
<reference evidence="8" key="2">
    <citation type="journal article" date="2022" name="Res Sq">
        <title>Comparative Genomics Reveals Insights into the Divergent Evolution of Astigmatic Mites and Household Pest Adaptations.</title>
        <authorList>
            <person name="Xiong Q."/>
            <person name="Wan A.T.-Y."/>
            <person name="Liu X.-Y."/>
            <person name="Fung C.S.-H."/>
            <person name="Xiao X."/>
            <person name="Malainual N."/>
            <person name="Hou J."/>
            <person name="Wang L."/>
            <person name="Wang M."/>
            <person name="Yang K."/>
            <person name="Cui Y."/>
            <person name="Leung E."/>
            <person name="Nong W."/>
            <person name="Shin S.-K."/>
            <person name="Au S."/>
            <person name="Jeong K.Y."/>
            <person name="Chew F.T."/>
            <person name="Hui J."/>
            <person name="Leung T.F."/>
            <person name="Tungtrongchitr A."/>
            <person name="Zhong N."/>
            <person name="Liu Z."/>
            <person name="Tsui S."/>
        </authorList>
    </citation>
    <scope>NUCLEOTIDE SEQUENCE</scope>
    <source>
        <strain evidence="8">Derf</strain>
        <tissue evidence="8">Whole organism</tissue>
    </source>
</reference>
<dbReference type="InterPro" id="IPR018795">
    <property type="entry name" value="K2013-like"/>
</dbReference>
<organism evidence="8 9">
    <name type="scientific">Dermatophagoides farinae</name>
    <name type="common">American house dust mite</name>
    <dbReference type="NCBI Taxonomy" id="6954"/>
    <lineage>
        <taxon>Eukaryota</taxon>
        <taxon>Metazoa</taxon>
        <taxon>Ecdysozoa</taxon>
        <taxon>Arthropoda</taxon>
        <taxon>Chelicerata</taxon>
        <taxon>Arachnida</taxon>
        <taxon>Acari</taxon>
        <taxon>Acariformes</taxon>
        <taxon>Sarcoptiformes</taxon>
        <taxon>Astigmata</taxon>
        <taxon>Psoroptidia</taxon>
        <taxon>Analgoidea</taxon>
        <taxon>Pyroglyphidae</taxon>
        <taxon>Dermatophagoidinae</taxon>
        <taxon>Dermatophagoides</taxon>
    </lineage>
</organism>
<evidence type="ECO:0000313" key="9">
    <source>
        <dbReference type="Proteomes" id="UP000790347"/>
    </source>
</evidence>
<keyword evidence="5 7" id="KW-0472">Membrane</keyword>
<evidence type="ECO:0000256" key="1">
    <source>
        <dbReference type="ARBA" id="ARBA00004479"/>
    </source>
</evidence>
<keyword evidence="4 7" id="KW-1133">Transmembrane helix</keyword>
<evidence type="ECO:0000256" key="2">
    <source>
        <dbReference type="ARBA" id="ARBA00022692"/>
    </source>
</evidence>
<keyword evidence="2 7" id="KW-0812">Transmembrane</keyword>
<feature type="transmembrane region" description="Helical" evidence="7">
    <location>
        <begin position="634"/>
        <end position="655"/>
    </location>
</feature>
<name>A0A922I3A8_DERFA</name>
<accession>A0A922I3A8</accession>
<dbReference type="Pfam" id="PF10222">
    <property type="entry name" value="DUF2152"/>
    <property type="match status" value="1"/>
</dbReference>
<protein>
    <submittedName>
        <fullName evidence="8">Uncharacterized protein</fullName>
    </submittedName>
</protein>
<sequence length="680" mass="78206">MSLRDYFEFFNSRRLKRHDKLFLRKRSILMICGILLVIYLISLVFRRLNVTRLKKEDFTSQCIDKFVQSFHYEIESSDSSVWIPFENHPSSASLPTVVEPTSSSSSSFGTTYYPSINDISKNSFIPFVGNGKFSIAPVENLENGARFHIMGKRILDTFIPFDPIINVGEFGTHTKSAYVSRYRKGIVEKFTCSNYGGGIISIHEIFSAHRLIPVLFTQNIRISNPTNSPVILTLSRWSNKSVVSKPIGVTTKDHREYSMIVAPVQHGIENHSGKKQSNRLSKAQAIAIAYPSLHDTIEVHPNDRFSLSVHTFINYTGVFSHESEMQAAIPDLKISLRETVKKLVDFSDTALQQYHEHAWEKIWSSGFSISHSHAPNVVNGYQINATLYYMLSQRPMLLPNQSNQQSNSILENFSNELTNLETINRSLIYRPDRCYNGHSTLHAPRLWDRLDSVNDLYRVISLWFLTLEKQSCEHLMKSSAGNVLQAFVLSLIGLRFTPRHIEFHSHPNDLQRSFLIRRLMYDDKTLLNISVIINDENKALIRVSIENHNKLKEYYACDAGCLDAPIHLTSIAQEFPVKLTEPLTPLLYITSDREHVQELKHSIHVKEISEAPPHEHQTIALHRYGHSLGGLPNFFWIAMIFLIIIFHLFLGKLIYNEYFNSHNLPPYERTSYRNIGRYSM</sequence>
<evidence type="ECO:0000313" key="8">
    <source>
        <dbReference type="EMBL" id="KAH9517748.1"/>
    </source>
</evidence>
<keyword evidence="3" id="KW-0732">Signal</keyword>
<evidence type="ECO:0000256" key="3">
    <source>
        <dbReference type="ARBA" id="ARBA00022729"/>
    </source>
</evidence>
<dbReference type="AlphaFoldDB" id="A0A922I3A8"/>
<reference evidence="8" key="1">
    <citation type="submission" date="2013-05" db="EMBL/GenBank/DDBJ databases">
        <authorList>
            <person name="Yim A.K.Y."/>
            <person name="Chan T.F."/>
            <person name="Ji K.M."/>
            <person name="Liu X.Y."/>
            <person name="Zhou J.W."/>
            <person name="Li R.Q."/>
            <person name="Yang K.Y."/>
            <person name="Li J."/>
            <person name="Li M."/>
            <person name="Law P.T.W."/>
            <person name="Wu Y.L."/>
            <person name="Cai Z.L."/>
            <person name="Qin H."/>
            <person name="Bao Y."/>
            <person name="Leung R.K.K."/>
            <person name="Ng P.K.S."/>
            <person name="Zou J."/>
            <person name="Zhong X.J."/>
            <person name="Ran P.X."/>
            <person name="Zhong N.S."/>
            <person name="Liu Z.G."/>
            <person name="Tsui S.K.W."/>
        </authorList>
    </citation>
    <scope>NUCLEOTIDE SEQUENCE</scope>
    <source>
        <strain evidence="8">Derf</strain>
        <tissue evidence="8">Whole organism</tissue>
    </source>
</reference>
<feature type="transmembrane region" description="Helical" evidence="7">
    <location>
        <begin position="27"/>
        <end position="45"/>
    </location>
</feature>
<evidence type="ECO:0000256" key="6">
    <source>
        <dbReference type="ARBA" id="ARBA00023180"/>
    </source>
</evidence>
<comment type="subcellular location">
    <subcellularLocation>
        <location evidence="1">Membrane</location>
        <topology evidence="1">Single-pass type I membrane protein</topology>
    </subcellularLocation>
</comment>
<dbReference type="PANTHER" id="PTHR31386">
    <property type="entry name" value="UNCHARACTERIZED PROTEIN KIAA2013"/>
    <property type="match status" value="1"/>
</dbReference>
<dbReference type="Proteomes" id="UP000790347">
    <property type="component" value="Unassembled WGS sequence"/>
</dbReference>
<comment type="caution">
    <text evidence="8">The sequence shown here is derived from an EMBL/GenBank/DDBJ whole genome shotgun (WGS) entry which is preliminary data.</text>
</comment>
<keyword evidence="9" id="KW-1185">Reference proteome</keyword>
<keyword evidence="6" id="KW-0325">Glycoprotein</keyword>
<evidence type="ECO:0000256" key="4">
    <source>
        <dbReference type="ARBA" id="ARBA00022989"/>
    </source>
</evidence>
<dbReference type="PANTHER" id="PTHR31386:SF2">
    <property type="entry name" value="SIMILAR TO RIKEN CDNA 2510039O18"/>
    <property type="match status" value="1"/>
</dbReference>
<evidence type="ECO:0000256" key="5">
    <source>
        <dbReference type="ARBA" id="ARBA00023136"/>
    </source>
</evidence>
<proteinExistence type="predicted"/>
<dbReference type="GO" id="GO:0016020">
    <property type="term" value="C:membrane"/>
    <property type="evidence" value="ECO:0007669"/>
    <property type="project" value="UniProtKB-SubCell"/>
</dbReference>
<dbReference type="EMBL" id="ASGP02000003">
    <property type="protein sequence ID" value="KAH9517748.1"/>
    <property type="molecule type" value="Genomic_DNA"/>
</dbReference>
<gene>
    <name evidence="8" type="ORF">DERF_008385</name>
</gene>